<dbReference type="RefSeq" id="WP_143240639.1">
    <property type="nucleotide sequence ID" value="NZ_JAHOIY010000004.1"/>
</dbReference>
<sequence>MASIKVFMGNTIYPVEIYKGQHISFYYLPAGEHTAPGREEQVQKATLENESGRTINVTWEAVGGLFKNKIVTKHAPLLRRMMGAPDTYQFDKCIGGPQFFSAQEEAEC</sequence>
<dbReference type="AlphaFoldDB" id="A0A1X2Z2P3"/>
<organism evidence="1 2">
    <name type="scientific">Bifidobacterium adolescentis</name>
    <dbReference type="NCBI Taxonomy" id="1680"/>
    <lineage>
        <taxon>Bacteria</taxon>
        <taxon>Bacillati</taxon>
        <taxon>Actinomycetota</taxon>
        <taxon>Actinomycetes</taxon>
        <taxon>Bifidobacteriales</taxon>
        <taxon>Bifidobacteriaceae</taxon>
        <taxon>Bifidobacterium</taxon>
    </lineage>
</organism>
<name>A0A1X2Z2P3_BIFAD</name>
<evidence type="ECO:0000313" key="2">
    <source>
        <dbReference type="Proteomes" id="UP000193377"/>
    </source>
</evidence>
<dbReference type="Proteomes" id="UP000193377">
    <property type="component" value="Unassembled WGS sequence"/>
</dbReference>
<protein>
    <submittedName>
        <fullName evidence="1">Uncharacterized protein</fullName>
    </submittedName>
</protein>
<evidence type="ECO:0000313" key="1">
    <source>
        <dbReference type="EMBL" id="OSG88679.1"/>
    </source>
</evidence>
<comment type="caution">
    <text evidence="1">The sequence shown here is derived from an EMBL/GenBank/DDBJ whole genome shotgun (WGS) entry which is preliminary data.</text>
</comment>
<reference evidence="1 2" key="1">
    <citation type="journal article" date="2016" name="Sci. Rep.">
        <title>Evaluation of genetic diversity among strains of the human gut commensal Bifidobacterium adolescentis.</title>
        <authorList>
            <person name="Duranti S."/>
            <person name="Milani C."/>
            <person name="Lugli G.A."/>
            <person name="Mancabelli L."/>
            <person name="Turroni F."/>
            <person name="Ferrario C."/>
            <person name="Mangifesta M."/>
            <person name="Viappiani A."/>
            <person name="Sanchez B."/>
            <person name="Margolles A."/>
            <person name="van Sinderen D."/>
            <person name="Ventura M."/>
        </authorList>
    </citation>
    <scope>NUCLEOTIDE SEQUENCE [LARGE SCALE GENOMIC DNA]</scope>
    <source>
        <strain evidence="1 2">487B</strain>
    </source>
</reference>
<dbReference type="EMBL" id="LNKD01000001">
    <property type="protein sequence ID" value="OSG88679.1"/>
    <property type="molecule type" value="Genomic_DNA"/>
</dbReference>
<accession>A0A1X2Z2P3</accession>
<proteinExistence type="predicted"/>
<gene>
    <name evidence="1" type="ORF">B0487_1598</name>
</gene>